<evidence type="ECO:0000313" key="4">
    <source>
        <dbReference type="EMBL" id="KAF7370157.1"/>
    </source>
</evidence>
<feature type="signal peptide" evidence="2">
    <location>
        <begin position="1"/>
        <end position="18"/>
    </location>
</feature>
<dbReference type="AlphaFoldDB" id="A0A8H6Z3H6"/>
<dbReference type="Gene3D" id="3.50.50.60">
    <property type="entry name" value="FAD/NAD(P)-binding domain"/>
    <property type="match status" value="1"/>
</dbReference>
<dbReference type="EMBL" id="JACAZH010000004">
    <property type="protein sequence ID" value="KAF7370157.1"/>
    <property type="molecule type" value="Genomic_DNA"/>
</dbReference>
<gene>
    <name evidence="4" type="ORF">MSAN_00646000</name>
</gene>
<dbReference type="Pfam" id="PF01266">
    <property type="entry name" value="DAO"/>
    <property type="match status" value="1"/>
</dbReference>
<proteinExistence type="predicted"/>
<dbReference type="OrthoDB" id="429143at2759"/>
<dbReference type="PANTHER" id="PTHR13847:SF260">
    <property type="entry name" value="FAD DEPENDENT OXIDOREDUCTASE DOMAIN-CONTAINING PROTEIN"/>
    <property type="match status" value="1"/>
</dbReference>
<reference evidence="4" key="1">
    <citation type="submission" date="2020-05" db="EMBL/GenBank/DDBJ databases">
        <title>Mycena genomes resolve the evolution of fungal bioluminescence.</title>
        <authorList>
            <person name="Tsai I.J."/>
        </authorList>
    </citation>
    <scope>NUCLEOTIDE SEQUENCE</scope>
    <source>
        <strain evidence="4">160909Yilan</strain>
    </source>
</reference>
<feature type="domain" description="FAD dependent oxidoreductase" evidence="3">
    <location>
        <begin position="78"/>
        <end position="491"/>
    </location>
</feature>
<keyword evidence="2" id="KW-0732">Signal</keyword>
<dbReference type="PANTHER" id="PTHR13847">
    <property type="entry name" value="SARCOSINE DEHYDROGENASE-RELATED"/>
    <property type="match status" value="1"/>
</dbReference>
<dbReference type="InterPro" id="IPR036188">
    <property type="entry name" value="FAD/NAD-bd_sf"/>
</dbReference>
<evidence type="ECO:0000313" key="5">
    <source>
        <dbReference type="Proteomes" id="UP000623467"/>
    </source>
</evidence>
<sequence length="522" mass="56192">MSRSRYCVLFCLWGLSSALSVPYSSSLDAGSLPQTPFTQHKPANLPHTDPTHSFWTHSPGANPLAAEGSTGALTDDADVCIIGSGITGVSAAYHLANAVGEGAFPLGRDNKVRAVILEAREFCSGATGRNGGNLTPVSFASFRQVEALFGRVSTLRHYAIEHYSASEMVRIAREAGWADAVDLVEGGHIDVMLTQEQLAELTADFAAAVEAGKNVNDVSWLSREEMNATFGTYNWGVRTQGYNLWPLKFITQLFNQTRNSIASSDKLDLRLHTRTPVTSISALPLDANNTASSSPARRWSLATPRGHVHCTSVLHATNGYASHLLPHMASPNPDAIIPVRGQVMAIRAAASLEAIGKASWVGNEAGNEGYWFPRPVGAGEGEPLVILGGARTAAGPPFEMDTTDDSEVDERVGAVLRGFLPEMFPGRYEPGREPEVEWTGIMGYNSLDIPFVGPVLDRRSAVASHTGQFISAGYAGHGMPRAYGCAEVAVQMIAAELGGWDWEAPEWFPRPFLTWVRDSEEP</sequence>
<evidence type="ECO:0000256" key="1">
    <source>
        <dbReference type="SAM" id="MobiDB-lite"/>
    </source>
</evidence>
<dbReference type="GO" id="GO:0005737">
    <property type="term" value="C:cytoplasm"/>
    <property type="evidence" value="ECO:0007669"/>
    <property type="project" value="TreeGrafter"/>
</dbReference>
<dbReference type="Proteomes" id="UP000623467">
    <property type="component" value="Unassembled WGS sequence"/>
</dbReference>
<comment type="caution">
    <text evidence="4">The sequence shown here is derived from an EMBL/GenBank/DDBJ whole genome shotgun (WGS) entry which is preliminary data.</text>
</comment>
<dbReference type="Gene3D" id="3.30.9.10">
    <property type="entry name" value="D-Amino Acid Oxidase, subunit A, domain 2"/>
    <property type="match status" value="1"/>
</dbReference>
<feature type="chain" id="PRO_5034587170" evidence="2">
    <location>
        <begin position="19"/>
        <end position="522"/>
    </location>
</feature>
<protein>
    <submittedName>
        <fullName evidence="4">FAD dependent oxidoreductase</fullName>
    </submittedName>
</protein>
<keyword evidence="5" id="KW-1185">Reference proteome</keyword>
<organism evidence="4 5">
    <name type="scientific">Mycena sanguinolenta</name>
    <dbReference type="NCBI Taxonomy" id="230812"/>
    <lineage>
        <taxon>Eukaryota</taxon>
        <taxon>Fungi</taxon>
        <taxon>Dikarya</taxon>
        <taxon>Basidiomycota</taxon>
        <taxon>Agaricomycotina</taxon>
        <taxon>Agaricomycetes</taxon>
        <taxon>Agaricomycetidae</taxon>
        <taxon>Agaricales</taxon>
        <taxon>Marasmiineae</taxon>
        <taxon>Mycenaceae</taxon>
        <taxon>Mycena</taxon>
    </lineage>
</organism>
<evidence type="ECO:0000256" key="2">
    <source>
        <dbReference type="SAM" id="SignalP"/>
    </source>
</evidence>
<dbReference type="InterPro" id="IPR006076">
    <property type="entry name" value="FAD-dep_OxRdtase"/>
</dbReference>
<feature type="region of interest" description="Disordered" evidence="1">
    <location>
        <begin position="37"/>
        <end position="60"/>
    </location>
</feature>
<accession>A0A8H6Z3H6</accession>
<evidence type="ECO:0000259" key="3">
    <source>
        <dbReference type="Pfam" id="PF01266"/>
    </source>
</evidence>
<dbReference type="SUPFAM" id="SSF51905">
    <property type="entry name" value="FAD/NAD(P)-binding domain"/>
    <property type="match status" value="1"/>
</dbReference>
<name>A0A8H6Z3H6_9AGAR</name>